<proteinExistence type="predicted"/>
<dbReference type="EMBL" id="ML736756">
    <property type="protein sequence ID" value="KAE8406017.1"/>
    <property type="molecule type" value="Genomic_DNA"/>
</dbReference>
<dbReference type="AlphaFoldDB" id="A0A5N7DHX3"/>
<dbReference type="GeneID" id="43675815"/>
<dbReference type="RefSeq" id="XP_031943336.1">
    <property type="nucleotide sequence ID" value="XM_032091124.1"/>
</dbReference>
<reference evidence="1 2" key="1">
    <citation type="submission" date="2019-04" db="EMBL/GenBank/DDBJ databases">
        <authorList>
            <consortium name="DOE Joint Genome Institute"/>
            <person name="Mondo S."/>
            <person name="Kjaerbolling I."/>
            <person name="Vesth T."/>
            <person name="Frisvad J.C."/>
            <person name="Nybo J.L."/>
            <person name="Theobald S."/>
            <person name="Kildgaard S."/>
            <person name="Isbrandt T."/>
            <person name="Kuo A."/>
            <person name="Sato A."/>
            <person name="Lyhne E.K."/>
            <person name="Kogle M.E."/>
            <person name="Wiebenga A."/>
            <person name="Kun R.S."/>
            <person name="Lubbers R.J."/>
            <person name="Makela M.R."/>
            <person name="Barry K."/>
            <person name="Chovatia M."/>
            <person name="Clum A."/>
            <person name="Daum C."/>
            <person name="Haridas S."/>
            <person name="He G."/>
            <person name="LaButti K."/>
            <person name="Lipzen A."/>
            <person name="Riley R."/>
            <person name="Salamov A."/>
            <person name="Simmons B.A."/>
            <person name="Magnuson J.K."/>
            <person name="Henrissat B."/>
            <person name="Mortensen U.H."/>
            <person name="Larsen T.O."/>
            <person name="Devries R.P."/>
            <person name="Grigoriev I.V."/>
            <person name="Machida M."/>
            <person name="Baker S.E."/>
            <person name="Andersen M.R."/>
            <person name="Cantor M.N."/>
            <person name="Hua S.X."/>
        </authorList>
    </citation>
    <scope>NUCLEOTIDE SEQUENCE [LARGE SCALE GENOMIC DNA]</scope>
    <source>
        <strain evidence="1 2">CBS 119388</strain>
    </source>
</reference>
<sequence length="172" mass="19575">MLLPDLLWTGSIECQARIIHLVFFRVTSSTEHPLETSNYGVLRKAFRNSFLEKCVNNNRRVNKYCSSLAYGGSTYTKPNLKPGSSVAVKVQKNRMTVPADKSGSDEQTASWQLSEPIIFFPLCSRQLRSLSIYWCHSYVDQRVAPDFHASRAWHMSPEGGLEFQQLSLKADR</sequence>
<organism evidence="1 2">
    <name type="scientific">Aspergillus pseudonomiae</name>
    <dbReference type="NCBI Taxonomy" id="1506151"/>
    <lineage>
        <taxon>Eukaryota</taxon>
        <taxon>Fungi</taxon>
        <taxon>Dikarya</taxon>
        <taxon>Ascomycota</taxon>
        <taxon>Pezizomycotina</taxon>
        <taxon>Eurotiomycetes</taxon>
        <taxon>Eurotiomycetidae</taxon>
        <taxon>Eurotiales</taxon>
        <taxon>Aspergillaceae</taxon>
        <taxon>Aspergillus</taxon>
        <taxon>Aspergillus subgen. Circumdati</taxon>
    </lineage>
</organism>
<protein>
    <submittedName>
        <fullName evidence="1">Uncharacterized protein</fullName>
    </submittedName>
</protein>
<dbReference type="Proteomes" id="UP000325579">
    <property type="component" value="Unassembled WGS sequence"/>
</dbReference>
<gene>
    <name evidence="1" type="ORF">BDV37DRAFT_72512</name>
</gene>
<name>A0A5N7DHX3_9EURO</name>
<evidence type="ECO:0000313" key="1">
    <source>
        <dbReference type="EMBL" id="KAE8406017.1"/>
    </source>
</evidence>
<evidence type="ECO:0000313" key="2">
    <source>
        <dbReference type="Proteomes" id="UP000325579"/>
    </source>
</evidence>
<keyword evidence="2" id="KW-1185">Reference proteome</keyword>
<accession>A0A5N7DHX3</accession>